<feature type="domain" description="F-box" evidence="1">
    <location>
        <begin position="12"/>
        <end position="43"/>
    </location>
</feature>
<evidence type="ECO:0000313" key="2">
    <source>
        <dbReference type="EMBL" id="PSN68730.1"/>
    </source>
</evidence>
<keyword evidence="3" id="KW-1185">Reference proteome</keyword>
<protein>
    <recommendedName>
        <fullName evidence="1">F-box domain-containing protein</fullName>
    </recommendedName>
</protein>
<evidence type="ECO:0000259" key="1">
    <source>
        <dbReference type="Pfam" id="PF00646"/>
    </source>
</evidence>
<dbReference type="EMBL" id="KZ678133">
    <property type="protein sequence ID" value="PSN68730.1"/>
    <property type="molecule type" value="Genomic_DNA"/>
</dbReference>
<dbReference type="AlphaFoldDB" id="A0A2T2NTK6"/>
<name>A0A2T2NTK6_CORCC</name>
<accession>A0A2T2NTK6</accession>
<organism evidence="2 3">
    <name type="scientific">Corynespora cassiicola Philippines</name>
    <dbReference type="NCBI Taxonomy" id="1448308"/>
    <lineage>
        <taxon>Eukaryota</taxon>
        <taxon>Fungi</taxon>
        <taxon>Dikarya</taxon>
        <taxon>Ascomycota</taxon>
        <taxon>Pezizomycotina</taxon>
        <taxon>Dothideomycetes</taxon>
        <taxon>Pleosporomycetidae</taxon>
        <taxon>Pleosporales</taxon>
        <taxon>Corynesporascaceae</taxon>
        <taxon>Corynespora</taxon>
    </lineage>
</organism>
<reference evidence="2 3" key="1">
    <citation type="journal article" date="2018" name="Front. Microbiol.">
        <title>Genome-Wide Analysis of Corynespora cassiicola Leaf Fall Disease Putative Effectors.</title>
        <authorList>
            <person name="Lopez D."/>
            <person name="Ribeiro S."/>
            <person name="Label P."/>
            <person name="Fumanal B."/>
            <person name="Venisse J.S."/>
            <person name="Kohler A."/>
            <person name="de Oliveira R.R."/>
            <person name="Labutti K."/>
            <person name="Lipzen A."/>
            <person name="Lail K."/>
            <person name="Bauer D."/>
            <person name="Ohm R.A."/>
            <person name="Barry K.W."/>
            <person name="Spatafora J."/>
            <person name="Grigoriev I.V."/>
            <person name="Martin F.M."/>
            <person name="Pujade-Renaud V."/>
        </authorList>
    </citation>
    <scope>NUCLEOTIDE SEQUENCE [LARGE SCALE GENOMIC DNA]</scope>
    <source>
        <strain evidence="2 3">Philippines</strain>
    </source>
</reference>
<dbReference type="InterPro" id="IPR001810">
    <property type="entry name" value="F-box_dom"/>
</dbReference>
<dbReference type="OrthoDB" id="3644718at2759"/>
<proteinExistence type="predicted"/>
<gene>
    <name evidence="2" type="ORF">BS50DRAFT_675062</name>
</gene>
<dbReference type="Proteomes" id="UP000240883">
    <property type="component" value="Unassembled WGS sequence"/>
</dbReference>
<evidence type="ECO:0000313" key="3">
    <source>
        <dbReference type="Proteomes" id="UP000240883"/>
    </source>
</evidence>
<dbReference type="Pfam" id="PF00646">
    <property type="entry name" value="F-box"/>
    <property type="match status" value="1"/>
</dbReference>
<sequence length="560" mass="63981">MDTTMQPSIVALPTELLCLIIEELPFISHFDFACTCKRIHAASQYHLGRHQKAYRKFRTASDLDPATVPLLLRSAFGKGDPMLAWHVRSFEIWRDRTTWGEWETLSLVTPLEADSDCGPSKLRVAPEDGSDYLEWYTKPLDGELDDNFEEGLEQMDDGHDGLLKALLFAKLPHLQDLKFVTHSQQEGSCLWWMRFLIAPYCVDSNEGKQWPIGFSNLHKVAVGVISGTWLDNHEYSTSTLLLAYLLRLPGIDTIYFNGLRDPETEENVDDNDWNWWAELEIPKHSSSIKHLFLDGACSRLSNDFREALYNAPRELLTIAFRFSGPERYLKNAHYIIEALEEFQSNSLQSLMWYGYNSDTIQGIDCNVSYISDLSTFWKMKQVSFNVLDMELSAFHSGRTGLLHEDQDDTHFFIRHAAEAFPRSMEALVLWGTTGAGNGCEVDESVLFERTVIRLIKDGYYKNLKAIFLEDMERTRRGPRKDVVLFQEAAAAGAAAGIDVHTLTNRCPMRHALKFPEPVDEYDLKTGKHPDGRPSDWVFNTYSGRREPPGCNKCGDYFDPD</sequence>